<dbReference type="EMBL" id="RJKE01000001">
    <property type="protein sequence ID" value="ROO86960.1"/>
    <property type="molecule type" value="Genomic_DNA"/>
</dbReference>
<accession>A0A3N1D0B2</accession>
<feature type="signal peptide" evidence="1">
    <location>
        <begin position="1"/>
        <end position="31"/>
    </location>
</feature>
<evidence type="ECO:0000313" key="3">
    <source>
        <dbReference type="Proteomes" id="UP000272400"/>
    </source>
</evidence>
<comment type="caution">
    <text evidence="2">The sequence shown here is derived from an EMBL/GenBank/DDBJ whole genome shotgun (WGS) entry which is preliminary data.</text>
</comment>
<organism evidence="2 3">
    <name type="scientific">Actinocorallia herbida</name>
    <dbReference type="NCBI Taxonomy" id="58109"/>
    <lineage>
        <taxon>Bacteria</taxon>
        <taxon>Bacillati</taxon>
        <taxon>Actinomycetota</taxon>
        <taxon>Actinomycetes</taxon>
        <taxon>Streptosporangiales</taxon>
        <taxon>Thermomonosporaceae</taxon>
        <taxon>Actinocorallia</taxon>
    </lineage>
</organism>
<feature type="chain" id="PRO_5017987080" description="Secreted protein" evidence="1">
    <location>
        <begin position="32"/>
        <end position="116"/>
    </location>
</feature>
<dbReference type="Proteomes" id="UP000272400">
    <property type="component" value="Unassembled WGS sequence"/>
</dbReference>
<keyword evidence="1" id="KW-0732">Signal</keyword>
<reference evidence="2 3" key="1">
    <citation type="submission" date="2018-11" db="EMBL/GenBank/DDBJ databases">
        <title>Sequencing the genomes of 1000 actinobacteria strains.</title>
        <authorList>
            <person name="Klenk H.-P."/>
        </authorList>
    </citation>
    <scope>NUCLEOTIDE SEQUENCE [LARGE SCALE GENOMIC DNA]</scope>
    <source>
        <strain evidence="2 3">DSM 44254</strain>
    </source>
</reference>
<dbReference type="RefSeq" id="WP_123666310.1">
    <property type="nucleotide sequence ID" value="NZ_RJKE01000001.1"/>
</dbReference>
<dbReference type="AlphaFoldDB" id="A0A3N1D0B2"/>
<evidence type="ECO:0000313" key="2">
    <source>
        <dbReference type="EMBL" id="ROO86960.1"/>
    </source>
</evidence>
<proteinExistence type="predicted"/>
<dbReference type="OrthoDB" id="9903516at2"/>
<gene>
    <name evidence="2" type="ORF">EDD29_4546</name>
</gene>
<evidence type="ECO:0000256" key="1">
    <source>
        <dbReference type="SAM" id="SignalP"/>
    </source>
</evidence>
<name>A0A3N1D0B2_9ACTN</name>
<keyword evidence="3" id="KW-1185">Reference proteome</keyword>
<protein>
    <recommendedName>
        <fullName evidence="4">Secreted protein</fullName>
    </recommendedName>
</protein>
<evidence type="ECO:0008006" key="4">
    <source>
        <dbReference type="Google" id="ProtNLM"/>
    </source>
</evidence>
<sequence>MRFRRKTAVTLAATALAVPAAVFGAASPAAALPADCTSTVVRDQTSTGTLRTVVTRNCASGTGQYRAMIKCLNDSRGFPVVSTRYSAWTDTGPHASVSLTCVGVVTGGGLELRETP</sequence>